<reference evidence="9 10" key="1">
    <citation type="submission" date="2019-03" db="EMBL/GenBank/DDBJ databases">
        <title>Metabolic potential of uncultured bacteria and archaea associated with petroleum seepage in deep-sea sediments.</title>
        <authorList>
            <person name="Dong X."/>
            <person name="Hubert C."/>
        </authorList>
    </citation>
    <scope>NUCLEOTIDE SEQUENCE [LARGE SCALE GENOMIC DNA]</scope>
    <source>
        <strain evidence="9">E44_bin18</strain>
    </source>
</reference>
<proteinExistence type="inferred from homology"/>
<comment type="function">
    <text evidence="7">Involved in DNA repair and RecF pathway recombination.</text>
</comment>
<evidence type="ECO:0000256" key="6">
    <source>
        <dbReference type="ARBA" id="ARBA00033409"/>
    </source>
</evidence>
<evidence type="ECO:0000256" key="2">
    <source>
        <dbReference type="ARBA" id="ARBA00021310"/>
    </source>
</evidence>
<dbReference type="Gene3D" id="1.20.1440.120">
    <property type="entry name" value="Recombination protein O, C-terminal domain"/>
    <property type="match status" value="1"/>
</dbReference>
<keyword evidence="5 7" id="KW-0234">DNA repair</keyword>
<dbReference type="HAMAP" id="MF_00201">
    <property type="entry name" value="RecO"/>
    <property type="match status" value="1"/>
</dbReference>
<dbReference type="Pfam" id="PF02565">
    <property type="entry name" value="RecO_C"/>
    <property type="match status" value="1"/>
</dbReference>
<evidence type="ECO:0000259" key="8">
    <source>
        <dbReference type="Pfam" id="PF11967"/>
    </source>
</evidence>
<keyword evidence="3 7" id="KW-0227">DNA damage</keyword>
<comment type="similarity">
    <text evidence="1 7">Belongs to the RecO family.</text>
</comment>
<dbReference type="Pfam" id="PF11967">
    <property type="entry name" value="RecO_N"/>
    <property type="match status" value="1"/>
</dbReference>
<evidence type="ECO:0000256" key="5">
    <source>
        <dbReference type="ARBA" id="ARBA00023204"/>
    </source>
</evidence>
<feature type="domain" description="DNA replication/recombination mediator RecO N-terminal" evidence="8">
    <location>
        <begin position="2"/>
        <end position="80"/>
    </location>
</feature>
<dbReference type="InterPro" id="IPR012340">
    <property type="entry name" value="NA-bd_OB-fold"/>
</dbReference>
<evidence type="ECO:0000256" key="1">
    <source>
        <dbReference type="ARBA" id="ARBA00007452"/>
    </source>
</evidence>
<dbReference type="AlphaFoldDB" id="A0A523UV99"/>
<accession>A0A523UV99</accession>
<dbReference type="PANTHER" id="PTHR33991:SF1">
    <property type="entry name" value="DNA REPAIR PROTEIN RECO"/>
    <property type="match status" value="1"/>
</dbReference>
<sequence length="259" mass="29247">MANICKTDAIALKGMRYRETSRIVSLYTKKFGKVKVIAKGIRRPKSRFGSSLEPFTVSNIVFYKREQKELYNISEADIVKEHAALRKDLERISTAYVIIDFLEVANPEESPNIRLYALADSMLDTVEDFPRTLLDLVLWTFLIRAAGMLGYAPVFDRCIKCGKKQEKMGFNPSVGGTVCPQCSLGEGGLWKVSHDSLDLMDRLSKGSLNSDCQKPSAKQAEEISDILRAHLLYHTERNMKSFDFKKSLEASKIFGEKSD</sequence>
<dbReference type="GO" id="GO:0043590">
    <property type="term" value="C:bacterial nucleoid"/>
    <property type="evidence" value="ECO:0007669"/>
    <property type="project" value="TreeGrafter"/>
</dbReference>
<name>A0A523UV99_UNCT6</name>
<evidence type="ECO:0000313" key="9">
    <source>
        <dbReference type="EMBL" id="TET46474.1"/>
    </source>
</evidence>
<dbReference type="EMBL" id="SOJN01000051">
    <property type="protein sequence ID" value="TET46474.1"/>
    <property type="molecule type" value="Genomic_DNA"/>
</dbReference>
<dbReference type="SUPFAM" id="SSF57863">
    <property type="entry name" value="ArfGap/RecO-like zinc finger"/>
    <property type="match status" value="1"/>
</dbReference>
<gene>
    <name evidence="7 9" type="primary">recO</name>
    <name evidence="9" type="ORF">E3J62_04175</name>
</gene>
<dbReference type="Gene3D" id="2.40.50.140">
    <property type="entry name" value="Nucleic acid-binding proteins"/>
    <property type="match status" value="1"/>
</dbReference>
<evidence type="ECO:0000256" key="4">
    <source>
        <dbReference type="ARBA" id="ARBA00023172"/>
    </source>
</evidence>
<dbReference type="PANTHER" id="PTHR33991">
    <property type="entry name" value="DNA REPAIR PROTEIN RECO"/>
    <property type="match status" value="1"/>
</dbReference>
<dbReference type="InterPro" id="IPR037278">
    <property type="entry name" value="ARFGAP/RecO"/>
</dbReference>
<evidence type="ECO:0000313" key="10">
    <source>
        <dbReference type="Proteomes" id="UP000315525"/>
    </source>
</evidence>
<dbReference type="GO" id="GO:0006302">
    <property type="term" value="P:double-strand break repair"/>
    <property type="evidence" value="ECO:0007669"/>
    <property type="project" value="TreeGrafter"/>
</dbReference>
<dbReference type="GO" id="GO:0006310">
    <property type="term" value="P:DNA recombination"/>
    <property type="evidence" value="ECO:0007669"/>
    <property type="project" value="UniProtKB-UniRule"/>
</dbReference>
<dbReference type="InterPro" id="IPR042242">
    <property type="entry name" value="RecO_C"/>
</dbReference>
<evidence type="ECO:0000256" key="7">
    <source>
        <dbReference type="HAMAP-Rule" id="MF_00201"/>
    </source>
</evidence>
<dbReference type="Proteomes" id="UP000315525">
    <property type="component" value="Unassembled WGS sequence"/>
</dbReference>
<comment type="caution">
    <text evidence="9">The sequence shown here is derived from an EMBL/GenBank/DDBJ whole genome shotgun (WGS) entry which is preliminary data.</text>
</comment>
<organism evidence="9 10">
    <name type="scientific">candidate division TA06 bacterium</name>
    <dbReference type="NCBI Taxonomy" id="2250710"/>
    <lineage>
        <taxon>Bacteria</taxon>
        <taxon>Bacteria division TA06</taxon>
    </lineage>
</organism>
<dbReference type="InterPro" id="IPR022572">
    <property type="entry name" value="DNA_rep/recomb_RecO_N"/>
</dbReference>
<keyword evidence="4 7" id="KW-0233">DNA recombination</keyword>
<dbReference type="InterPro" id="IPR003717">
    <property type="entry name" value="RecO"/>
</dbReference>
<evidence type="ECO:0000256" key="3">
    <source>
        <dbReference type="ARBA" id="ARBA00022763"/>
    </source>
</evidence>
<dbReference type="SUPFAM" id="SSF50249">
    <property type="entry name" value="Nucleic acid-binding proteins"/>
    <property type="match status" value="1"/>
</dbReference>
<dbReference type="NCBIfam" id="TIGR00613">
    <property type="entry name" value="reco"/>
    <property type="match status" value="1"/>
</dbReference>
<protein>
    <recommendedName>
        <fullName evidence="2 7">DNA repair protein RecO</fullName>
    </recommendedName>
    <alternativeName>
        <fullName evidence="6 7">Recombination protein O</fullName>
    </alternativeName>
</protein>